<dbReference type="InterPro" id="IPR001126">
    <property type="entry name" value="UmuC"/>
</dbReference>
<comment type="cofactor">
    <cofactor evidence="10">
        <name>Mg(2+)</name>
        <dbReference type="ChEBI" id="CHEBI:18420"/>
    </cofactor>
    <text evidence="10">Binds 2 magnesium ions per subunit.</text>
</comment>
<dbReference type="PROSITE" id="PS50173">
    <property type="entry name" value="UMUC"/>
    <property type="match status" value="1"/>
</dbReference>
<evidence type="ECO:0000313" key="13">
    <source>
        <dbReference type="Proteomes" id="UP001205748"/>
    </source>
</evidence>
<comment type="caution">
    <text evidence="12">The sequence shown here is derived from an EMBL/GenBank/DDBJ whole genome shotgun (WGS) entry which is preliminary data.</text>
</comment>
<sequence length="401" mass="45230">MQKVVFLVDMNAFFISCEMTRNPKLQGRPAAVAGSPQKRTGIILAANYEARKFGVKTAMVLHKALKLCPHMLLVPPDHEFYQERSNDLMALLSNYSPLVEKNSIDEAWLDMTGTGGLFGPPLEAAKKIMEDIRVNLGLWCSIGISENKFLSKVAADIKKPLGITELWQKDVQKKLWPLPLRSMYGIGEKTAENFYHMGIKTIGELAKSDPNYIYKSLGKIGVQLQQYAKGLDFSPVKINSIEDIKSIGRSMTLPEDITHLESLKHILMALSEDIGRTARKYNKKGHSVQIVIKYSDFKTITRQVTVAPTCYTKDIYNAGFALLKKNIHPSKAVRLIGITLKSFDEDPISQQLCFFQRVQENKHEKIDQVMDTLRNKYGSNIISRATLMKNSKTTQETAQEE</sequence>
<dbReference type="GO" id="GO:0003887">
    <property type="term" value="F:DNA-directed DNA polymerase activity"/>
    <property type="evidence" value="ECO:0007669"/>
    <property type="project" value="UniProtKB-UniRule"/>
</dbReference>
<feature type="active site" evidence="10">
    <location>
        <position position="106"/>
    </location>
</feature>
<dbReference type="InterPro" id="IPR024728">
    <property type="entry name" value="PolY_HhH_motif"/>
</dbReference>
<dbReference type="GO" id="GO:0003684">
    <property type="term" value="F:damaged DNA binding"/>
    <property type="evidence" value="ECO:0007669"/>
    <property type="project" value="InterPro"/>
</dbReference>
<keyword evidence="2 10" id="KW-0515">Mutator protein</keyword>
<evidence type="ECO:0000313" key="12">
    <source>
        <dbReference type="EMBL" id="MCR1897726.1"/>
    </source>
</evidence>
<dbReference type="InterPro" id="IPR036775">
    <property type="entry name" value="DNA_pol_Y-fam_lit_finger_sf"/>
</dbReference>
<dbReference type="Gene3D" id="3.30.1490.100">
    <property type="entry name" value="DNA polymerase, Y-family, little finger domain"/>
    <property type="match status" value="1"/>
</dbReference>
<keyword evidence="5 10" id="KW-0479">Metal-binding</keyword>
<dbReference type="EC" id="2.7.7.7" evidence="10"/>
<dbReference type="CDD" id="cd03586">
    <property type="entry name" value="PolY_Pol_IV_kappa"/>
    <property type="match status" value="1"/>
</dbReference>
<dbReference type="PANTHER" id="PTHR11076">
    <property type="entry name" value="DNA REPAIR POLYMERASE UMUC / TRANSFERASE FAMILY MEMBER"/>
    <property type="match status" value="1"/>
</dbReference>
<dbReference type="InterPro" id="IPR043128">
    <property type="entry name" value="Rev_trsase/Diguanyl_cyclase"/>
</dbReference>
<dbReference type="Proteomes" id="UP001205748">
    <property type="component" value="Unassembled WGS sequence"/>
</dbReference>
<dbReference type="GO" id="GO:0005829">
    <property type="term" value="C:cytosol"/>
    <property type="evidence" value="ECO:0007669"/>
    <property type="project" value="TreeGrafter"/>
</dbReference>
<dbReference type="PANTHER" id="PTHR11076:SF35">
    <property type="entry name" value="DNA REPAIR PROTEIN HOMOLOG YOBH"/>
    <property type="match status" value="1"/>
</dbReference>
<comment type="similarity">
    <text evidence="1 10">Belongs to the DNA polymerase type-Y family.</text>
</comment>
<evidence type="ECO:0000256" key="9">
    <source>
        <dbReference type="ARBA" id="ARBA00023204"/>
    </source>
</evidence>
<comment type="subunit">
    <text evidence="10">Monomer.</text>
</comment>
<accession>A0AAE3HCT2</accession>
<evidence type="ECO:0000256" key="4">
    <source>
        <dbReference type="ARBA" id="ARBA00022695"/>
    </source>
</evidence>
<evidence type="ECO:0000256" key="7">
    <source>
        <dbReference type="ARBA" id="ARBA00022842"/>
    </source>
</evidence>
<keyword evidence="10" id="KW-0963">Cytoplasm</keyword>
<protein>
    <recommendedName>
        <fullName evidence="10">DNA polymerase IV</fullName>
        <shortName evidence="10">Pol IV</shortName>
        <ecNumber evidence="10">2.7.7.7</ecNumber>
    </recommendedName>
</protein>
<dbReference type="SUPFAM" id="SSF100879">
    <property type="entry name" value="Lesion bypass DNA polymerase (Y-family), little finger domain"/>
    <property type="match status" value="1"/>
</dbReference>
<keyword evidence="3 10" id="KW-0808">Transferase</keyword>
<feature type="binding site" evidence="10">
    <location>
        <position position="105"/>
    </location>
    <ligand>
        <name>Mg(2+)</name>
        <dbReference type="ChEBI" id="CHEBI:18420"/>
    </ligand>
</feature>
<keyword evidence="10" id="KW-0235">DNA replication</keyword>
<keyword evidence="4 10" id="KW-0548">Nucleotidyltransferase</keyword>
<evidence type="ECO:0000256" key="6">
    <source>
        <dbReference type="ARBA" id="ARBA00022763"/>
    </source>
</evidence>
<dbReference type="NCBIfam" id="NF002848">
    <property type="entry name" value="PRK03103.1"/>
    <property type="match status" value="1"/>
</dbReference>
<proteinExistence type="inferred from homology"/>
<dbReference type="InterPro" id="IPR043502">
    <property type="entry name" value="DNA/RNA_pol_sf"/>
</dbReference>
<evidence type="ECO:0000259" key="11">
    <source>
        <dbReference type="PROSITE" id="PS50173"/>
    </source>
</evidence>
<dbReference type="HAMAP" id="MF_01113">
    <property type="entry name" value="DNApol_IV"/>
    <property type="match status" value="1"/>
</dbReference>
<keyword evidence="13" id="KW-1185">Reference proteome</keyword>
<dbReference type="GO" id="GO:0042276">
    <property type="term" value="P:error-prone translesion synthesis"/>
    <property type="evidence" value="ECO:0007669"/>
    <property type="project" value="TreeGrafter"/>
</dbReference>
<evidence type="ECO:0000256" key="1">
    <source>
        <dbReference type="ARBA" id="ARBA00010945"/>
    </source>
</evidence>
<feature type="site" description="Substrate discrimination" evidence="10">
    <location>
        <position position="14"/>
    </location>
</feature>
<dbReference type="Gene3D" id="3.40.1170.60">
    <property type="match status" value="1"/>
</dbReference>
<dbReference type="RefSeq" id="WP_257529144.1">
    <property type="nucleotide sequence ID" value="NZ_JANKAS010000001.1"/>
</dbReference>
<dbReference type="EMBL" id="JANKAS010000001">
    <property type="protein sequence ID" value="MCR1897726.1"/>
    <property type="molecule type" value="Genomic_DNA"/>
</dbReference>
<evidence type="ECO:0000256" key="3">
    <source>
        <dbReference type="ARBA" id="ARBA00022679"/>
    </source>
</evidence>
<keyword evidence="7 10" id="KW-0460">Magnesium</keyword>
<feature type="domain" description="UmuC" evidence="11">
    <location>
        <begin position="5"/>
        <end position="187"/>
    </location>
</feature>
<evidence type="ECO:0000256" key="5">
    <source>
        <dbReference type="ARBA" id="ARBA00022723"/>
    </source>
</evidence>
<dbReference type="NCBIfam" id="NF002677">
    <property type="entry name" value="PRK02406.1"/>
    <property type="match status" value="1"/>
</dbReference>
<keyword evidence="8 10" id="KW-0239">DNA-directed DNA polymerase</keyword>
<comment type="catalytic activity">
    <reaction evidence="10">
        <text>DNA(n) + a 2'-deoxyribonucleoside 5'-triphosphate = DNA(n+1) + diphosphate</text>
        <dbReference type="Rhea" id="RHEA:22508"/>
        <dbReference type="Rhea" id="RHEA-COMP:17339"/>
        <dbReference type="Rhea" id="RHEA-COMP:17340"/>
        <dbReference type="ChEBI" id="CHEBI:33019"/>
        <dbReference type="ChEBI" id="CHEBI:61560"/>
        <dbReference type="ChEBI" id="CHEBI:173112"/>
        <dbReference type="EC" id="2.7.7.7"/>
    </reaction>
</comment>
<organism evidence="12 13">
    <name type="scientific">Irregularibacter muris</name>
    <dbReference type="NCBI Taxonomy" id="1796619"/>
    <lineage>
        <taxon>Bacteria</taxon>
        <taxon>Bacillati</taxon>
        <taxon>Bacillota</taxon>
        <taxon>Clostridia</taxon>
        <taxon>Eubacteriales</taxon>
        <taxon>Eubacteriaceae</taxon>
        <taxon>Irregularibacter</taxon>
    </lineage>
</organism>
<dbReference type="Pfam" id="PF00817">
    <property type="entry name" value="IMS"/>
    <property type="match status" value="1"/>
</dbReference>
<dbReference type="AlphaFoldDB" id="A0AAE3HCT2"/>
<comment type="subcellular location">
    <subcellularLocation>
        <location evidence="10">Cytoplasm</location>
    </subcellularLocation>
</comment>
<dbReference type="GO" id="GO:0006281">
    <property type="term" value="P:DNA repair"/>
    <property type="evidence" value="ECO:0007669"/>
    <property type="project" value="UniProtKB-UniRule"/>
</dbReference>
<dbReference type="GO" id="GO:0000287">
    <property type="term" value="F:magnesium ion binding"/>
    <property type="evidence" value="ECO:0007669"/>
    <property type="project" value="UniProtKB-UniRule"/>
</dbReference>
<gene>
    <name evidence="10" type="primary">dinB</name>
    <name evidence="12" type="ORF">NSA47_01820</name>
</gene>
<evidence type="ECO:0000256" key="8">
    <source>
        <dbReference type="ARBA" id="ARBA00022932"/>
    </source>
</evidence>
<evidence type="ECO:0000256" key="2">
    <source>
        <dbReference type="ARBA" id="ARBA00022457"/>
    </source>
</evidence>
<keyword evidence="10" id="KW-0238">DNA-binding</keyword>
<reference evidence="12" key="1">
    <citation type="submission" date="2022-07" db="EMBL/GenBank/DDBJ databases">
        <title>Enhanced cultured diversity of the mouse gut microbiota enables custom-made synthetic communities.</title>
        <authorList>
            <person name="Afrizal A."/>
        </authorList>
    </citation>
    <scope>NUCLEOTIDE SEQUENCE</scope>
    <source>
        <strain evidence="12">DSM 28593</strain>
    </source>
</reference>
<dbReference type="GO" id="GO:0006261">
    <property type="term" value="P:DNA-templated DNA replication"/>
    <property type="evidence" value="ECO:0007669"/>
    <property type="project" value="UniProtKB-UniRule"/>
</dbReference>
<dbReference type="NCBIfam" id="NF002492">
    <property type="entry name" value="PRK01810.1"/>
    <property type="match status" value="1"/>
</dbReference>
<dbReference type="GO" id="GO:0009432">
    <property type="term" value="P:SOS response"/>
    <property type="evidence" value="ECO:0007669"/>
    <property type="project" value="TreeGrafter"/>
</dbReference>
<dbReference type="SUPFAM" id="SSF56672">
    <property type="entry name" value="DNA/RNA polymerases"/>
    <property type="match status" value="1"/>
</dbReference>
<dbReference type="FunFam" id="3.40.1170.60:FF:000003">
    <property type="entry name" value="DNA polymerase eta"/>
    <property type="match status" value="1"/>
</dbReference>
<dbReference type="InterPro" id="IPR017961">
    <property type="entry name" value="DNA_pol_Y-fam_little_finger"/>
</dbReference>
<dbReference type="InterPro" id="IPR022880">
    <property type="entry name" value="DNApol_IV"/>
</dbReference>
<keyword evidence="9 10" id="KW-0234">DNA repair</keyword>
<comment type="function">
    <text evidence="10">Poorly processive, error-prone DNA polymerase involved in untargeted mutagenesis. Copies undamaged DNA at stalled replication forks, which arise in vivo from mismatched or misaligned primer ends. These misaligned primers can be extended by PolIV. Exhibits no 3'-5' exonuclease (proofreading) activity. May be involved in translesional synthesis, in conjunction with the beta clamp from PolIII.</text>
</comment>
<feature type="binding site" evidence="10">
    <location>
        <position position="9"/>
    </location>
    <ligand>
        <name>Mg(2+)</name>
        <dbReference type="ChEBI" id="CHEBI:18420"/>
    </ligand>
</feature>
<dbReference type="Gene3D" id="3.30.70.270">
    <property type="match status" value="1"/>
</dbReference>
<keyword evidence="6 10" id="KW-0227">DNA damage</keyword>
<name>A0AAE3HCT2_9FIRM</name>
<dbReference type="Pfam" id="PF11798">
    <property type="entry name" value="IMS_HHH"/>
    <property type="match status" value="1"/>
</dbReference>
<dbReference type="InterPro" id="IPR050116">
    <property type="entry name" value="DNA_polymerase-Y"/>
</dbReference>
<dbReference type="Gene3D" id="1.10.150.20">
    <property type="entry name" value="5' to 3' exonuclease, C-terminal subdomain"/>
    <property type="match status" value="1"/>
</dbReference>
<dbReference type="Pfam" id="PF11799">
    <property type="entry name" value="IMS_C"/>
    <property type="match status" value="1"/>
</dbReference>
<evidence type="ECO:0000256" key="10">
    <source>
        <dbReference type="HAMAP-Rule" id="MF_01113"/>
    </source>
</evidence>